<dbReference type="RefSeq" id="WP_088994628.1">
    <property type="nucleotide sequence ID" value="NZ_LT607750.1"/>
</dbReference>
<gene>
    <name evidence="1" type="ORF">GA0070609_3380</name>
</gene>
<reference evidence="1 2" key="1">
    <citation type="submission" date="2016-06" db="EMBL/GenBank/DDBJ databases">
        <authorList>
            <person name="Kjaerup R.B."/>
            <person name="Dalgaard T.S."/>
            <person name="Juul-Madsen H.R."/>
        </authorList>
    </citation>
    <scope>NUCLEOTIDE SEQUENCE [LARGE SCALE GENOMIC DNA]</scope>
    <source>
        <strain evidence="1 2">DSM 43904</strain>
    </source>
</reference>
<evidence type="ECO:0000313" key="2">
    <source>
        <dbReference type="Proteomes" id="UP000198217"/>
    </source>
</evidence>
<dbReference type="AlphaFoldDB" id="A0A1C5IIQ9"/>
<evidence type="ECO:0000313" key="1">
    <source>
        <dbReference type="EMBL" id="SCG57911.1"/>
    </source>
</evidence>
<dbReference type="Proteomes" id="UP000198217">
    <property type="component" value="Chromosome I"/>
</dbReference>
<proteinExistence type="predicted"/>
<sequence>MTICVVDFLRFDARRPLAELLVESDCPVHHTVDPVNDLAESREVASLAELAERYAVDLVDSATPPHVVVGVCAAAKLSLLITAKLRKHEIDARCVLVDPRWAGLDDVAVSFEEVQRSMRSGVTSEEPNAAGRRIEQMLTVLDAELHAVFAKRGHGLETEPVIKALLNRYRAWFEFLRISGEAAPALPPTRLITPPGFAQPSWWTTCWHATTISDLEQAIRYANQHVIDRIITTIAEAGPDHSQADTGFLGTESKMNRHGVGVKTAR</sequence>
<organism evidence="1 2">
    <name type="scientific">Micromonospora echinaurantiaca</name>
    <dbReference type="NCBI Taxonomy" id="47857"/>
    <lineage>
        <taxon>Bacteria</taxon>
        <taxon>Bacillati</taxon>
        <taxon>Actinomycetota</taxon>
        <taxon>Actinomycetes</taxon>
        <taxon>Micromonosporales</taxon>
        <taxon>Micromonosporaceae</taxon>
        <taxon>Micromonospora</taxon>
    </lineage>
</organism>
<dbReference type="EMBL" id="LT607750">
    <property type="protein sequence ID" value="SCG57911.1"/>
    <property type="molecule type" value="Genomic_DNA"/>
</dbReference>
<accession>A0A1C5IIQ9</accession>
<protein>
    <submittedName>
        <fullName evidence="1">Uncharacterized protein</fullName>
    </submittedName>
</protein>
<name>A0A1C5IIQ9_9ACTN</name>
<keyword evidence="2" id="KW-1185">Reference proteome</keyword>